<keyword evidence="4" id="KW-1185">Reference proteome</keyword>
<feature type="region of interest" description="Disordered" evidence="1">
    <location>
        <begin position="30"/>
        <end position="73"/>
    </location>
</feature>
<organism evidence="4">
    <name type="scientific">Laccaria bicolor (strain S238N-H82 / ATCC MYA-4686)</name>
    <name type="common">Bicoloured deceiver</name>
    <name type="synonym">Laccaria laccata var. bicolor</name>
    <dbReference type="NCBI Taxonomy" id="486041"/>
    <lineage>
        <taxon>Eukaryota</taxon>
        <taxon>Fungi</taxon>
        <taxon>Dikarya</taxon>
        <taxon>Basidiomycota</taxon>
        <taxon>Agaricomycotina</taxon>
        <taxon>Agaricomycetes</taxon>
        <taxon>Agaricomycetidae</taxon>
        <taxon>Agaricales</taxon>
        <taxon>Agaricineae</taxon>
        <taxon>Hydnangiaceae</taxon>
        <taxon>Laccaria</taxon>
    </lineage>
</organism>
<sequence>MANVNSSAFGHAVQNNSSHTLKELFGVKRHEDPLGSNVPRGTANFEPRLVRKSQGEDNSQETVFSNNRAKEAGTQEIQTAMTAMMGKGITVHAEDPGNLSHQVTHEKTRLVPFQEKETQSIQTISQSIETHDRIEQDWNTPQVATTFIIKPRHLPVELPFIGISFTGLGVFIAFFIINGIFGAFIAFFIINPV</sequence>
<accession>B0DW27</accession>
<protein>
    <submittedName>
        <fullName evidence="3">Predicted protein</fullName>
    </submittedName>
</protein>
<dbReference type="Proteomes" id="UP000001194">
    <property type="component" value="Unassembled WGS sequence"/>
</dbReference>
<feature type="transmembrane region" description="Helical" evidence="2">
    <location>
        <begin position="160"/>
        <end position="190"/>
    </location>
</feature>
<evidence type="ECO:0000313" key="4">
    <source>
        <dbReference type="Proteomes" id="UP000001194"/>
    </source>
</evidence>
<evidence type="ECO:0000256" key="1">
    <source>
        <dbReference type="SAM" id="MobiDB-lite"/>
    </source>
</evidence>
<proteinExistence type="predicted"/>
<keyword evidence="2" id="KW-0472">Membrane</keyword>
<dbReference type="HOGENOM" id="CLU_1409003_0_0_1"/>
<gene>
    <name evidence="3" type="ORF">LACBIDRAFT_333487</name>
</gene>
<dbReference type="InParanoid" id="B0DW27"/>
<name>B0DW27_LACBS</name>
<keyword evidence="2" id="KW-1133">Transmembrane helix</keyword>
<dbReference type="GeneID" id="6083758"/>
<feature type="compositionally biased region" description="Polar residues" evidence="1">
    <location>
        <begin position="56"/>
        <end position="67"/>
    </location>
</feature>
<dbReference type="EMBL" id="DS547141">
    <property type="protein sequence ID" value="EDR01239.1"/>
    <property type="molecule type" value="Genomic_DNA"/>
</dbReference>
<dbReference type="KEGG" id="lbc:LACBIDRAFT_333487"/>
<dbReference type="RefSeq" id="XP_001888115.1">
    <property type="nucleotide sequence ID" value="XM_001888080.1"/>
</dbReference>
<evidence type="ECO:0000256" key="2">
    <source>
        <dbReference type="SAM" id="Phobius"/>
    </source>
</evidence>
<reference evidence="3 4" key="1">
    <citation type="journal article" date="2008" name="Nature">
        <title>The genome of Laccaria bicolor provides insights into mycorrhizal symbiosis.</title>
        <authorList>
            <person name="Martin F."/>
            <person name="Aerts A."/>
            <person name="Ahren D."/>
            <person name="Brun A."/>
            <person name="Danchin E.G.J."/>
            <person name="Duchaussoy F."/>
            <person name="Gibon J."/>
            <person name="Kohler A."/>
            <person name="Lindquist E."/>
            <person name="Pereda V."/>
            <person name="Salamov A."/>
            <person name="Shapiro H.J."/>
            <person name="Wuyts J."/>
            <person name="Blaudez D."/>
            <person name="Buee M."/>
            <person name="Brokstein P."/>
            <person name="Canbaeck B."/>
            <person name="Cohen D."/>
            <person name="Courty P.E."/>
            <person name="Coutinho P.M."/>
            <person name="Delaruelle C."/>
            <person name="Detter J.C."/>
            <person name="Deveau A."/>
            <person name="DiFazio S."/>
            <person name="Duplessis S."/>
            <person name="Fraissinet-Tachet L."/>
            <person name="Lucic E."/>
            <person name="Frey-Klett P."/>
            <person name="Fourrey C."/>
            <person name="Feussner I."/>
            <person name="Gay G."/>
            <person name="Grimwood J."/>
            <person name="Hoegger P.J."/>
            <person name="Jain P."/>
            <person name="Kilaru S."/>
            <person name="Labbe J."/>
            <person name="Lin Y.C."/>
            <person name="Legue V."/>
            <person name="Le Tacon F."/>
            <person name="Marmeisse R."/>
            <person name="Melayah D."/>
            <person name="Montanini B."/>
            <person name="Muratet M."/>
            <person name="Nehls U."/>
            <person name="Niculita-Hirzel H."/>
            <person name="Oudot-Le Secq M.P."/>
            <person name="Peter M."/>
            <person name="Quesneville H."/>
            <person name="Rajashekar B."/>
            <person name="Reich M."/>
            <person name="Rouhier N."/>
            <person name="Schmutz J."/>
            <person name="Yin T."/>
            <person name="Chalot M."/>
            <person name="Henrissat B."/>
            <person name="Kuees U."/>
            <person name="Lucas S."/>
            <person name="Van de Peer Y."/>
            <person name="Podila G.K."/>
            <person name="Polle A."/>
            <person name="Pukkila P.J."/>
            <person name="Richardson P.M."/>
            <person name="Rouze P."/>
            <person name="Sanders I.R."/>
            <person name="Stajich J.E."/>
            <person name="Tunlid A."/>
            <person name="Tuskan G."/>
            <person name="Grigoriev I.V."/>
        </authorList>
    </citation>
    <scope>NUCLEOTIDE SEQUENCE [LARGE SCALE GENOMIC DNA]</scope>
    <source>
        <strain evidence="4">S238N-H82 / ATCC MYA-4686</strain>
    </source>
</reference>
<evidence type="ECO:0000313" key="3">
    <source>
        <dbReference type="EMBL" id="EDR01239.1"/>
    </source>
</evidence>
<dbReference type="AlphaFoldDB" id="B0DW27"/>
<keyword evidence="2" id="KW-0812">Transmembrane</keyword>